<accession>A0A841GYR0</accession>
<dbReference type="AlphaFoldDB" id="A0A841GYR0"/>
<feature type="chain" id="PRO_5032541201" evidence="2">
    <location>
        <begin position="21"/>
        <end position="137"/>
    </location>
</feature>
<comment type="caution">
    <text evidence="3">The sequence shown here is derived from an EMBL/GenBank/DDBJ whole genome shotgun (WGS) entry which is preliminary data.</text>
</comment>
<protein>
    <submittedName>
        <fullName evidence="3">Major membrane immunogen (Membrane-anchored lipoprotein)</fullName>
    </submittedName>
</protein>
<dbReference type="EMBL" id="JACHIA010000006">
    <property type="protein sequence ID" value="MBB6070874.1"/>
    <property type="molecule type" value="Genomic_DNA"/>
</dbReference>
<feature type="region of interest" description="Disordered" evidence="1">
    <location>
        <begin position="36"/>
        <end position="63"/>
    </location>
</feature>
<dbReference type="RefSeq" id="WP_170033247.1">
    <property type="nucleotide sequence ID" value="NZ_JABDTL010000001.1"/>
</dbReference>
<evidence type="ECO:0000313" key="4">
    <source>
        <dbReference type="Proteomes" id="UP000582837"/>
    </source>
</evidence>
<reference evidence="3 4" key="1">
    <citation type="submission" date="2020-08" db="EMBL/GenBank/DDBJ databases">
        <title>Genomic Encyclopedia of Type Strains, Phase IV (KMG-IV): sequencing the most valuable type-strain genomes for metagenomic binning, comparative biology and taxonomic classification.</title>
        <authorList>
            <person name="Goeker M."/>
        </authorList>
    </citation>
    <scope>NUCLEOTIDE SEQUENCE [LARGE SCALE GENOMIC DNA]</scope>
    <source>
        <strain evidence="3 4">DSM 29007</strain>
    </source>
</reference>
<keyword evidence="2" id="KW-0732">Signal</keyword>
<proteinExistence type="predicted"/>
<keyword evidence="4" id="KW-1185">Reference proteome</keyword>
<name>A0A841GYR0_9BACT</name>
<dbReference type="PROSITE" id="PS51257">
    <property type="entry name" value="PROKAR_LIPOPROTEIN"/>
    <property type="match status" value="1"/>
</dbReference>
<sequence length="137" mass="14809">MKRLLTALLCVATLFTSACGGSRGGVYEEDGYISEAGYGDLEGDADEERSGGEEYERDEEPAYSDGTHLAAVQYFNPETGYSASYDLDVEVEDGAVVQIDFPDGGWEDDFSDGEIDDDGSAFVEDADGRQFSIQVEP</sequence>
<evidence type="ECO:0000313" key="3">
    <source>
        <dbReference type="EMBL" id="MBB6070874.1"/>
    </source>
</evidence>
<keyword evidence="3" id="KW-0449">Lipoprotein</keyword>
<feature type="signal peptide" evidence="2">
    <location>
        <begin position="1"/>
        <end position="20"/>
    </location>
</feature>
<organism evidence="3 4">
    <name type="scientific">Longimicrobium terrae</name>
    <dbReference type="NCBI Taxonomy" id="1639882"/>
    <lineage>
        <taxon>Bacteria</taxon>
        <taxon>Pseudomonadati</taxon>
        <taxon>Gemmatimonadota</taxon>
        <taxon>Longimicrobiia</taxon>
        <taxon>Longimicrobiales</taxon>
        <taxon>Longimicrobiaceae</taxon>
        <taxon>Longimicrobium</taxon>
    </lineage>
</organism>
<gene>
    <name evidence="3" type="ORF">HNQ61_002496</name>
</gene>
<evidence type="ECO:0000256" key="1">
    <source>
        <dbReference type="SAM" id="MobiDB-lite"/>
    </source>
</evidence>
<dbReference type="Proteomes" id="UP000582837">
    <property type="component" value="Unassembled WGS sequence"/>
</dbReference>
<evidence type="ECO:0000256" key="2">
    <source>
        <dbReference type="SAM" id="SignalP"/>
    </source>
</evidence>